<protein>
    <recommendedName>
        <fullName evidence="5">Conjugal transfer protein TraH</fullName>
    </recommendedName>
</protein>
<keyword evidence="2" id="KW-0732">Signal</keyword>
<reference evidence="3 4" key="1">
    <citation type="submission" date="2022-02" db="EMBL/GenBank/DDBJ databases">
        <title>Comparative genomics of the first Antarctic Pseudomonas spp. capable of biotransforming 2,4,6-Trinitrotoluene.</title>
        <authorList>
            <person name="Cabrera M.A."/>
            <person name="Marquez S.L."/>
            <person name="Perez-Donoso J.M."/>
        </authorList>
    </citation>
    <scope>NUCLEOTIDE SEQUENCE [LARGE SCALE GENOMIC DNA]</scope>
    <source>
        <strain evidence="3 4">TNT19</strain>
    </source>
</reference>
<evidence type="ECO:0008006" key="5">
    <source>
        <dbReference type="Google" id="ProtNLM"/>
    </source>
</evidence>
<feature type="signal peptide" evidence="2">
    <location>
        <begin position="1"/>
        <end position="24"/>
    </location>
</feature>
<evidence type="ECO:0000313" key="3">
    <source>
        <dbReference type="EMBL" id="MCK1788915.1"/>
    </source>
</evidence>
<dbReference type="RefSeq" id="WP_247286438.1">
    <property type="nucleotide sequence ID" value="NZ_JAKNRW010000001.1"/>
</dbReference>
<dbReference type="Proteomes" id="UP001299876">
    <property type="component" value="Unassembled WGS sequence"/>
</dbReference>
<feature type="coiled-coil region" evidence="1">
    <location>
        <begin position="424"/>
        <end position="451"/>
    </location>
</feature>
<feature type="chain" id="PRO_5046269933" description="Conjugal transfer protein TraH" evidence="2">
    <location>
        <begin position="25"/>
        <end position="463"/>
    </location>
</feature>
<organism evidence="3 4">
    <name type="scientific">Pseudomonas violetae</name>
    <dbReference type="NCBI Taxonomy" id="2915813"/>
    <lineage>
        <taxon>Bacteria</taxon>
        <taxon>Pseudomonadati</taxon>
        <taxon>Pseudomonadota</taxon>
        <taxon>Gammaproteobacteria</taxon>
        <taxon>Pseudomonadales</taxon>
        <taxon>Pseudomonadaceae</taxon>
        <taxon>Pseudomonas</taxon>
    </lineage>
</organism>
<keyword evidence="4" id="KW-1185">Reference proteome</keyword>
<comment type="caution">
    <text evidence="3">The sequence shown here is derived from an EMBL/GenBank/DDBJ whole genome shotgun (WGS) entry which is preliminary data.</text>
</comment>
<proteinExistence type="predicted"/>
<gene>
    <name evidence="3" type="ORF">L9059_01680</name>
</gene>
<keyword evidence="1" id="KW-0175">Coiled coil</keyword>
<sequence>MKNMNFTTKAILSLFMIISTASFAADDTGASMDTPWTRKMTDVTGLFGESIKGSAVMDANKGGSFSFDTFTPFQDQRTGVVDGYGATEVGVGCNGLNLGTVLDGNMGQYAQMVEQFISNAPSLAIMYLAYSQPTVKSVIDQLNSVGQFGLDMSNLTCSGVRGKADKAYEEKKQELAEADCTVDEGFKSTKCMAGEGLTGSLVRQMGDYKQKGVERANSLMGKVTGATGGLIGWNASVGGANPGAGTGSGNGTGLITGGLSPSRIAGKGCANTAPEGTAGLVFAASELGCEDIKKYSGLIPSYGSKEDATTVIPRSVTLESLSKSMTTEYMGLYQKVYAADNASFKTTQAHKDLVARADITISEGEHKYMRGLARSAPALFLSTERQLATLAMMKELDDVISKIEIGVSSGIANQPDNTLSPMVVEKTRLSAAALRQQYQALQARIKHDQERNKVFVNTQQATQ</sequence>
<dbReference type="EMBL" id="JAKNRW010000001">
    <property type="protein sequence ID" value="MCK1788915.1"/>
    <property type="molecule type" value="Genomic_DNA"/>
</dbReference>
<evidence type="ECO:0000256" key="2">
    <source>
        <dbReference type="SAM" id="SignalP"/>
    </source>
</evidence>
<evidence type="ECO:0000313" key="4">
    <source>
        <dbReference type="Proteomes" id="UP001299876"/>
    </source>
</evidence>
<accession>A0ABT0ET53</accession>
<name>A0ABT0ET53_9PSED</name>
<evidence type="ECO:0000256" key="1">
    <source>
        <dbReference type="SAM" id="Coils"/>
    </source>
</evidence>